<evidence type="ECO:0000313" key="1">
    <source>
        <dbReference type="EMBL" id="MYL16184.1"/>
    </source>
</evidence>
<name>A0A6B1IM77_9EURY</name>
<proteinExistence type="predicted"/>
<protein>
    <submittedName>
        <fullName evidence="1">Uncharacterized protein</fullName>
    </submittedName>
</protein>
<reference evidence="1 2" key="1">
    <citation type="submission" date="2019-11" db="EMBL/GenBank/DDBJ databases">
        <title>Genome sequences of 17 halophilic strains isolated from different environments.</title>
        <authorList>
            <person name="Furrow R.E."/>
        </authorList>
    </citation>
    <scope>NUCLEOTIDE SEQUENCE [LARGE SCALE GENOMIC DNA]</scope>
    <source>
        <strain evidence="1 2">22517_05_Cabo</strain>
    </source>
</reference>
<comment type="caution">
    <text evidence="1">The sequence shown here is derived from an EMBL/GenBank/DDBJ whole genome shotgun (WGS) entry which is preliminary data.</text>
</comment>
<evidence type="ECO:0000313" key="2">
    <source>
        <dbReference type="Proteomes" id="UP000460194"/>
    </source>
</evidence>
<dbReference type="RefSeq" id="WP_158603132.1">
    <property type="nucleotide sequence ID" value="NZ_WMEO01000007.1"/>
</dbReference>
<dbReference type="Proteomes" id="UP000460194">
    <property type="component" value="Unassembled WGS sequence"/>
</dbReference>
<sequence length="58" mass="6094">MSLSDGSTGTTLSADGPGEFWCGLCNQRCTRNSSSGVEYGHALDCPARPSELSNPDEK</sequence>
<dbReference type="AlphaFoldDB" id="A0A6B1IM77"/>
<organism evidence="1 2">
    <name type="scientific">Halorubrum distributum</name>
    <dbReference type="NCBI Taxonomy" id="29283"/>
    <lineage>
        <taxon>Archaea</taxon>
        <taxon>Methanobacteriati</taxon>
        <taxon>Methanobacteriota</taxon>
        <taxon>Stenosarchaea group</taxon>
        <taxon>Halobacteria</taxon>
        <taxon>Halobacteriales</taxon>
        <taxon>Haloferacaceae</taxon>
        <taxon>Halorubrum</taxon>
        <taxon>Halorubrum distributum group</taxon>
    </lineage>
</organism>
<gene>
    <name evidence="1" type="ORF">GLW36_05915</name>
</gene>
<dbReference type="EMBL" id="WMEO01000007">
    <property type="protein sequence ID" value="MYL16184.1"/>
    <property type="molecule type" value="Genomic_DNA"/>
</dbReference>
<accession>A0A6B1IM77</accession>